<keyword evidence="9 10" id="KW-0807">Transducer</keyword>
<feature type="transmembrane region" description="Helical" evidence="10">
    <location>
        <begin position="300"/>
        <end position="324"/>
    </location>
</feature>
<keyword evidence="7 10" id="KW-0472">Membrane</keyword>
<dbReference type="GO" id="GO:0004984">
    <property type="term" value="F:olfactory receptor activity"/>
    <property type="evidence" value="ECO:0007669"/>
    <property type="project" value="InterPro"/>
</dbReference>
<evidence type="ECO:0000256" key="10">
    <source>
        <dbReference type="RuleBase" id="RU351113"/>
    </source>
</evidence>
<dbReference type="AlphaFoldDB" id="A0A385H5W3"/>
<evidence type="ECO:0000256" key="6">
    <source>
        <dbReference type="ARBA" id="ARBA00022989"/>
    </source>
</evidence>
<keyword evidence="4 10" id="KW-0812">Transmembrane</keyword>
<evidence type="ECO:0000256" key="4">
    <source>
        <dbReference type="ARBA" id="ARBA00022692"/>
    </source>
</evidence>
<keyword evidence="2" id="KW-1003">Cell membrane</keyword>
<keyword evidence="5 10" id="KW-0552">Olfaction</keyword>
<evidence type="ECO:0000313" key="11">
    <source>
        <dbReference type="EMBL" id="AXX83013.1"/>
    </source>
</evidence>
<protein>
    <recommendedName>
        <fullName evidence="10">Odorant receptor</fullName>
    </recommendedName>
</protein>
<accession>A0A385H5W3</accession>
<comment type="similarity">
    <text evidence="10">Belongs to the insect chemoreceptor superfamily. Heteromeric odorant receptor channel (TC 1.A.69) family.</text>
</comment>
<feature type="transmembrane region" description="Helical" evidence="10">
    <location>
        <begin position="330"/>
        <end position="352"/>
    </location>
</feature>
<keyword evidence="3 10" id="KW-0716">Sensory transduction</keyword>
<organism evidence="11">
    <name type="scientific">Yemma signatus</name>
    <dbReference type="NCBI Taxonomy" id="300820"/>
    <lineage>
        <taxon>Eukaryota</taxon>
        <taxon>Metazoa</taxon>
        <taxon>Ecdysozoa</taxon>
        <taxon>Arthropoda</taxon>
        <taxon>Hexapoda</taxon>
        <taxon>Insecta</taxon>
        <taxon>Pterygota</taxon>
        <taxon>Neoptera</taxon>
        <taxon>Paraneoptera</taxon>
        <taxon>Hemiptera</taxon>
        <taxon>Heteroptera</taxon>
        <taxon>Panheteroptera</taxon>
        <taxon>Pentatomomorpha</taxon>
        <taxon>Lygaeoidea</taxon>
        <taxon>Berytidae</taxon>
        <taxon>Yemma</taxon>
    </lineage>
</organism>
<evidence type="ECO:0000256" key="9">
    <source>
        <dbReference type="ARBA" id="ARBA00023224"/>
    </source>
</evidence>
<feature type="transmembrane region" description="Helical" evidence="10">
    <location>
        <begin position="200"/>
        <end position="221"/>
    </location>
</feature>
<evidence type="ECO:0000256" key="5">
    <source>
        <dbReference type="ARBA" id="ARBA00022725"/>
    </source>
</evidence>
<evidence type="ECO:0000256" key="1">
    <source>
        <dbReference type="ARBA" id="ARBA00004651"/>
    </source>
</evidence>
<dbReference type="GO" id="GO:0005549">
    <property type="term" value="F:odorant binding"/>
    <property type="evidence" value="ECO:0007669"/>
    <property type="project" value="InterPro"/>
</dbReference>
<feature type="transmembrane region" description="Helical" evidence="10">
    <location>
        <begin position="79"/>
        <end position="97"/>
    </location>
</feature>
<evidence type="ECO:0000256" key="8">
    <source>
        <dbReference type="ARBA" id="ARBA00023170"/>
    </source>
</evidence>
<sequence>MEMDYTPSAGFKYNNATWHDFLNNNKWLKLFSVHLMTTKGSFWLLLNRLYFCLVVVLFGCFFLMCLGAILSTLDDKETFLQAVHVFALVIVSTIGLLNRFLNDRDLKETVDILRRGVFRYPKDEGADEVSKKLLVDRITSIQFISKWFTRVVLSGGFANVFFIASVKYLLSSDRDVTSARTLDPLLPQPVYIPFQTRTNIGYSLGLAVNCVLLSYICAIVASMDEIYVSFMIQLKAQLELLRISLGRIEERAMSRCGEKMSRSRDLYSSSGFQDSMCLCLRNNIRHHQQILRMKNTMQNYVRVIILLLVCLASLVLAAISLLVLESTDTFIVGVFGFSMVVEMSFTFQFCWYAEQVMHESSEVFQAVYSTPWWRCNKKFRLHVSFMLANCREPMSTRAAWVSSIIASLNTFGSIISRMYQLMNVIRQAT</sequence>
<evidence type="ECO:0000256" key="2">
    <source>
        <dbReference type="ARBA" id="ARBA00022475"/>
    </source>
</evidence>
<dbReference type="Pfam" id="PF02949">
    <property type="entry name" value="7tm_6"/>
    <property type="match status" value="1"/>
</dbReference>
<comment type="subcellular location">
    <subcellularLocation>
        <location evidence="1 10">Cell membrane</location>
        <topology evidence="1 10">Multi-pass membrane protein</topology>
    </subcellularLocation>
</comment>
<proteinExistence type="evidence at transcript level"/>
<dbReference type="GO" id="GO:0005886">
    <property type="term" value="C:plasma membrane"/>
    <property type="evidence" value="ECO:0007669"/>
    <property type="project" value="UniProtKB-SubCell"/>
</dbReference>
<dbReference type="PANTHER" id="PTHR21137:SF35">
    <property type="entry name" value="ODORANT RECEPTOR 19A-RELATED"/>
    <property type="match status" value="1"/>
</dbReference>
<feature type="transmembrane region" description="Helical" evidence="10">
    <location>
        <begin position="49"/>
        <end position="73"/>
    </location>
</feature>
<dbReference type="EMBL" id="MG204647">
    <property type="protein sequence ID" value="AXX83013.1"/>
    <property type="molecule type" value="mRNA"/>
</dbReference>
<keyword evidence="6 10" id="KW-1133">Transmembrane helix</keyword>
<keyword evidence="8 10" id="KW-0675">Receptor</keyword>
<reference evidence="11" key="1">
    <citation type="submission" date="2017-10" db="EMBL/GenBank/DDBJ databases">
        <authorList>
            <person name="Banno H."/>
            <person name="Chua N.-H."/>
        </authorList>
    </citation>
    <scope>NUCLEOTIDE SEQUENCE</scope>
</reference>
<evidence type="ECO:0000256" key="3">
    <source>
        <dbReference type="ARBA" id="ARBA00022606"/>
    </source>
</evidence>
<name>A0A385H5W3_9HEMI</name>
<feature type="transmembrane region" description="Helical" evidence="10">
    <location>
        <begin position="147"/>
        <end position="170"/>
    </location>
</feature>
<gene>
    <name evidence="11" type="primary">OR12</name>
</gene>
<evidence type="ECO:0000256" key="7">
    <source>
        <dbReference type="ARBA" id="ARBA00023136"/>
    </source>
</evidence>
<dbReference type="InterPro" id="IPR004117">
    <property type="entry name" value="7tm6_olfct_rcpt"/>
</dbReference>
<comment type="caution">
    <text evidence="10">Lacks conserved residue(s) required for the propagation of feature annotation.</text>
</comment>
<dbReference type="PANTHER" id="PTHR21137">
    <property type="entry name" value="ODORANT RECEPTOR"/>
    <property type="match status" value="1"/>
</dbReference>
<dbReference type="GO" id="GO:0007165">
    <property type="term" value="P:signal transduction"/>
    <property type="evidence" value="ECO:0007669"/>
    <property type="project" value="UniProtKB-KW"/>
</dbReference>